<dbReference type="EMBL" id="JBHSBI010000040">
    <property type="protein sequence ID" value="MFC4015137.1"/>
    <property type="molecule type" value="Genomic_DNA"/>
</dbReference>
<dbReference type="InterPro" id="IPR051082">
    <property type="entry name" value="Pentapeptide-BTB/POZ_domain"/>
</dbReference>
<dbReference type="SUPFAM" id="SSF50969">
    <property type="entry name" value="YVTN repeat-like/Quinoprotein amine dehydrogenase"/>
    <property type="match status" value="1"/>
</dbReference>
<proteinExistence type="predicted"/>
<reference evidence="2" key="1">
    <citation type="journal article" date="2019" name="Int. J. Syst. Evol. Microbiol.">
        <title>The Global Catalogue of Microorganisms (GCM) 10K type strain sequencing project: providing services to taxonomists for standard genome sequencing and annotation.</title>
        <authorList>
            <consortium name="The Broad Institute Genomics Platform"/>
            <consortium name="The Broad Institute Genome Sequencing Center for Infectious Disease"/>
            <person name="Wu L."/>
            <person name="Ma J."/>
        </authorList>
    </citation>
    <scope>NUCLEOTIDE SEQUENCE [LARGE SCALE GENOMIC DNA]</scope>
    <source>
        <strain evidence="2">TBRC 1276</strain>
    </source>
</reference>
<dbReference type="InterPro" id="IPR011044">
    <property type="entry name" value="Quino_amine_DH_bsu"/>
</dbReference>
<dbReference type="PANTHER" id="PTHR14136">
    <property type="entry name" value="BTB_POZ DOMAIN-CONTAINING PROTEIN KCTD9"/>
    <property type="match status" value="1"/>
</dbReference>
<dbReference type="RefSeq" id="WP_379534957.1">
    <property type="nucleotide sequence ID" value="NZ_JBHSBI010000040.1"/>
</dbReference>
<gene>
    <name evidence="1" type="ORF">ACFOY2_48535</name>
</gene>
<protein>
    <submittedName>
        <fullName evidence="1">Pentapeptide repeat-containing protein</fullName>
    </submittedName>
</protein>
<dbReference type="SUPFAM" id="SSF141571">
    <property type="entry name" value="Pentapeptide repeat-like"/>
    <property type="match status" value="1"/>
</dbReference>
<sequence length="648" mass="71036">MSTDLYGVRVLSADPARLEAHLRVFVVYYDTEIRGYAPPEPDPGFFLPLLWEAGRQDSPLGAAVTVDQVLDDEWLAEHARWFVSGVEQTAVRNLPPSEEDWAHLHDFYYERKGGWSDEDRLVQADFLVRVTQSRWIEHLRPGTAWGSTFYPVGADHPRPDEWPHVPDLRHPATVLSPFEEEPQELACSDDGRYLAVAYEGDLVIYDTGDWSEHARVALATGTFGQRLMWVPGRPVVTVMHREAGGQHAYDVAARATVEVPVEPGHTRSRTGRYRVEHGVGSGITFVGEGEPRNLQIEGTTYVDAVAFTADESRLFAAGLRHHVYVLDPSAERVLDTFDVGFHMVSALAVSPDGAYLAVAGIPHEHVETCELRVYRVSDRQVVTWYRMGQSVRPLEWAPDGRWLAAIVMEERRCALRIMPVGLPERSPAGLTNPAPASTFAIENDPDDEPTLDSGDEVPTLNPDLILALAHGTDPVTQDELDALTRDHQRWLASGGGNAQESPWQVLAVGGLPLAVYRGQNGSDGSQASLRNRLLTPGLDLRAIALPWADLTAVVGEKLDLAGADLRGSTITDAQIPNVGLRGADLRQADLSRADLRGADLSRADLRGADLELVDLRDADLEHADLTGANLTGVNLTGARLEGARGLQI</sequence>
<dbReference type="InterPro" id="IPR001646">
    <property type="entry name" value="5peptide_repeat"/>
</dbReference>
<name>A0ABV8GMG7_9ACTN</name>
<evidence type="ECO:0000313" key="2">
    <source>
        <dbReference type="Proteomes" id="UP001595851"/>
    </source>
</evidence>
<organism evidence="1 2">
    <name type="scientific">Nonomuraea purpurea</name>
    <dbReference type="NCBI Taxonomy" id="1849276"/>
    <lineage>
        <taxon>Bacteria</taxon>
        <taxon>Bacillati</taxon>
        <taxon>Actinomycetota</taxon>
        <taxon>Actinomycetes</taxon>
        <taxon>Streptosporangiales</taxon>
        <taxon>Streptosporangiaceae</taxon>
        <taxon>Nonomuraea</taxon>
    </lineage>
</organism>
<evidence type="ECO:0000313" key="1">
    <source>
        <dbReference type="EMBL" id="MFC4015137.1"/>
    </source>
</evidence>
<dbReference type="Pfam" id="PF00805">
    <property type="entry name" value="Pentapeptide"/>
    <property type="match status" value="2"/>
</dbReference>
<dbReference type="Gene3D" id="2.160.20.80">
    <property type="entry name" value="E3 ubiquitin-protein ligase SopA"/>
    <property type="match status" value="1"/>
</dbReference>
<accession>A0ABV8GMG7</accession>
<dbReference type="Proteomes" id="UP001595851">
    <property type="component" value="Unassembled WGS sequence"/>
</dbReference>
<dbReference type="Gene3D" id="2.130.10.10">
    <property type="entry name" value="YVTN repeat-like/Quinoprotein amine dehydrogenase"/>
    <property type="match status" value="1"/>
</dbReference>
<comment type="caution">
    <text evidence="1">The sequence shown here is derived from an EMBL/GenBank/DDBJ whole genome shotgun (WGS) entry which is preliminary data.</text>
</comment>
<dbReference type="PANTHER" id="PTHR14136:SF17">
    <property type="entry name" value="BTB_POZ DOMAIN-CONTAINING PROTEIN KCTD9"/>
    <property type="match status" value="1"/>
</dbReference>
<dbReference type="InterPro" id="IPR015943">
    <property type="entry name" value="WD40/YVTN_repeat-like_dom_sf"/>
</dbReference>
<keyword evidence="2" id="KW-1185">Reference proteome</keyword>